<dbReference type="InterPro" id="IPR018193">
    <property type="entry name" value="Glyc_kinase_flavodox-like_fold"/>
</dbReference>
<comment type="caution">
    <text evidence="5">The sequence shown here is derived from an EMBL/GenBank/DDBJ whole genome shotgun (WGS) entry which is preliminary data.</text>
</comment>
<keyword evidence="3 4" id="KW-0418">Kinase</keyword>
<dbReference type="SUPFAM" id="SSF110738">
    <property type="entry name" value="Glycerate kinase I"/>
    <property type="match status" value="1"/>
</dbReference>
<evidence type="ECO:0000256" key="4">
    <source>
        <dbReference type="PIRNR" id="PIRNR006078"/>
    </source>
</evidence>
<keyword evidence="6" id="KW-1185">Reference proteome</keyword>
<dbReference type="NCBIfam" id="TIGR00045">
    <property type="entry name" value="glycerate kinase"/>
    <property type="match status" value="1"/>
</dbReference>
<dbReference type="Gene3D" id="3.90.1510.10">
    <property type="entry name" value="Glycerate kinase, domain 2"/>
    <property type="match status" value="1"/>
</dbReference>
<dbReference type="PATRIC" id="fig|480391.4.peg.636"/>
<evidence type="ECO:0000313" key="6">
    <source>
        <dbReference type="Proteomes" id="UP000051249"/>
    </source>
</evidence>
<dbReference type="InterPro" id="IPR036129">
    <property type="entry name" value="Glycerate_kinase_sf"/>
</dbReference>
<protein>
    <submittedName>
        <fullName evidence="5">GlxK protein</fullName>
    </submittedName>
</protein>
<dbReference type="PIRSF" id="PIRSF006078">
    <property type="entry name" value="GlxK"/>
    <property type="match status" value="1"/>
</dbReference>
<dbReference type="Gene3D" id="3.40.50.10350">
    <property type="entry name" value="Glycerate kinase, domain 1"/>
    <property type="match status" value="1"/>
</dbReference>
<organism evidence="5 6">
    <name type="scientific">Pediococcus argentinicus</name>
    <dbReference type="NCBI Taxonomy" id="480391"/>
    <lineage>
        <taxon>Bacteria</taxon>
        <taxon>Bacillati</taxon>
        <taxon>Bacillota</taxon>
        <taxon>Bacilli</taxon>
        <taxon>Lactobacillales</taxon>
        <taxon>Lactobacillaceae</taxon>
        <taxon>Pediococcus</taxon>
    </lineage>
</organism>
<sequence>MKALIAIDSFKGSITSIEAANRVERGFTHAGIQCEKIAIADGGEGTVDSFLFNRLGGIRKTFKVHDVLNNNVSAPIAWFPSSKTAVIECASASGIQFKDQYSQINSTEFSSVGTGELIKNAVDLGAQTIIVGLGGSGTVDAGLGLISGLGGRFLDNLGHEVAANVQQLSNIQHLDLSHVNLEDVQLIVASDVTSPLTGNSGATQVFGAQKGLSDNQIQVVDQGLKELARVLDPKNQGQEPGDGAAGGMGFALRLLGGKVESGFHLVAENADLESKVQNTDIVITGEGQIDEQSLHGKVPVEVAKLAKKYQKPCIAFVGQQIGTLDNFRAIGLTSIFSIVDQVMSLNQAISQGPELLEQMAERVSWLIK</sequence>
<evidence type="ECO:0000256" key="3">
    <source>
        <dbReference type="ARBA" id="ARBA00022777"/>
    </source>
</evidence>
<reference evidence="5 6" key="1">
    <citation type="journal article" date="2015" name="Genome Announc.">
        <title>Expanding the biotechnology potential of lactobacilli through comparative genomics of 213 strains and associated genera.</title>
        <authorList>
            <person name="Sun Z."/>
            <person name="Harris H.M."/>
            <person name="McCann A."/>
            <person name="Guo C."/>
            <person name="Argimon S."/>
            <person name="Zhang W."/>
            <person name="Yang X."/>
            <person name="Jeffery I.B."/>
            <person name="Cooney J.C."/>
            <person name="Kagawa T.F."/>
            <person name="Liu W."/>
            <person name="Song Y."/>
            <person name="Salvetti E."/>
            <person name="Wrobel A."/>
            <person name="Rasinkangas P."/>
            <person name="Parkhill J."/>
            <person name="Rea M.C."/>
            <person name="O'Sullivan O."/>
            <person name="Ritari J."/>
            <person name="Douillard F.P."/>
            <person name="Paul Ross R."/>
            <person name="Yang R."/>
            <person name="Briner A.E."/>
            <person name="Felis G.E."/>
            <person name="de Vos W.M."/>
            <person name="Barrangou R."/>
            <person name="Klaenhammer T.R."/>
            <person name="Caufield P.W."/>
            <person name="Cui Y."/>
            <person name="Zhang H."/>
            <person name="O'Toole P.W."/>
        </authorList>
    </citation>
    <scope>NUCLEOTIDE SEQUENCE [LARGE SCALE GENOMIC DNA]</scope>
    <source>
        <strain evidence="5 6">DSM 23026</strain>
    </source>
</reference>
<dbReference type="GO" id="GO:0008887">
    <property type="term" value="F:glycerate kinase activity"/>
    <property type="evidence" value="ECO:0007669"/>
    <property type="project" value="UniProtKB-UniRule"/>
</dbReference>
<evidence type="ECO:0000256" key="2">
    <source>
        <dbReference type="ARBA" id="ARBA00022679"/>
    </source>
</evidence>
<gene>
    <name evidence="5" type="ORF">IV88_GL000627</name>
</gene>
<dbReference type="Pfam" id="PF02595">
    <property type="entry name" value="Gly_kinase"/>
    <property type="match status" value="1"/>
</dbReference>
<accession>A0A0R2NK96</accession>
<dbReference type="AlphaFoldDB" id="A0A0R2NK96"/>
<dbReference type="InterPro" id="IPR004381">
    <property type="entry name" value="Glycerate_kinase"/>
</dbReference>
<dbReference type="GO" id="GO:0031388">
    <property type="term" value="P:organic acid phosphorylation"/>
    <property type="evidence" value="ECO:0007669"/>
    <property type="project" value="UniProtKB-UniRule"/>
</dbReference>
<dbReference type="PANTHER" id="PTHR21599:SF0">
    <property type="entry name" value="GLYCERATE KINASE"/>
    <property type="match status" value="1"/>
</dbReference>
<proteinExistence type="inferred from homology"/>
<dbReference type="RefSeq" id="WP_057797775.1">
    <property type="nucleotide sequence ID" value="NZ_BJZZ01000002.1"/>
</dbReference>
<dbReference type="Proteomes" id="UP000051249">
    <property type="component" value="Unassembled WGS sequence"/>
</dbReference>
<dbReference type="PANTHER" id="PTHR21599">
    <property type="entry name" value="GLYCERATE KINASE"/>
    <property type="match status" value="1"/>
</dbReference>
<dbReference type="EMBL" id="JQCQ01000002">
    <property type="protein sequence ID" value="KRO26167.1"/>
    <property type="molecule type" value="Genomic_DNA"/>
</dbReference>
<evidence type="ECO:0000313" key="5">
    <source>
        <dbReference type="EMBL" id="KRO26167.1"/>
    </source>
</evidence>
<keyword evidence="2 4" id="KW-0808">Transferase</keyword>
<evidence type="ECO:0000256" key="1">
    <source>
        <dbReference type="ARBA" id="ARBA00006284"/>
    </source>
</evidence>
<name>A0A0R2NK96_9LACO</name>
<dbReference type="InterPro" id="IPR018197">
    <property type="entry name" value="Glycerate_kinase_RE-like"/>
</dbReference>
<comment type="similarity">
    <text evidence="1 4">Belongs to the glycerate kinase type-1 family.</text>
</comment>